<keyword evidence="5" id="KW-1185">Reference proteome</keyword>
<dbReference type="PANTHER" id="PTHR37953:SF1">
    <property type="entry name" value="UPF0127 PROTEIN MJ1496"/>
    <property type="match status" value="1"/>
</dbReference>
<dbReference type="RefSeq" id="WP_095523126.1">
    <property type="nucleotide sequence ID" value="NZ_MDUX01000002.1"/>
</dbReference>
<dbReference type="Gene3D" id="2.60.120.1140">
    <property type="entry name" value="Protein of unknown function DUF192"/>
    <property type="match status" value="1"/>
</dbReference>
<dbReference type="Proteomes" id="UP000623509">
    <property type="component" value="Unassembled WGS sequence"/>
</dbReference>
<reference evidence="3 4" key="2">
    <citation type="submission" date="2017-07" db="EMBL/GenBank/DDBJ databases">
        <title>Candidatus Dactylopiibacterium carminicum, a nitrogen-fixing symbiont of the cochineal insect Dactylopius coccus and Dactylopius opuntiae (Hemiptera: Coccoidea: Dactylopiidae).</title>
        <authorList>
            <person name="Vera A."/>
        </authorList>
    </citation>
    <scope>NUCLEOTIDE SEQUENCE [LARGE SCALE GENOMIC DNA]</scope>
    <source>
        <strain evidence="3 4">NFDCM</strain>
    </source>
</reference>
<reference evidence="2 5" key="1">
    <citation type="submission" date="2016-08" db="EMBL/GenBank/DDBJ databases">
        <title>Candidatus Dactylopiibacterium carminicum genome sequence.</title>
        <authorList>
            <person name="Ramirez-Puebla S.T."/>
            <person name="Ormeno-Orrillo E."/>
            <person name="Vera-Ponce De Leon A."/>
            <person name="Luis L."/>
            <person name="Sanchez-Flores A."/>
            <person name="Monica R."/>
            <person name="Martinez-Romero E."/>
        </authorList>
    </citation>
    <scope>NUCLEOTIDE SEQUENCE [LARGE SCALE GENOMIC DNA]</scope>
    <source>
        <strain evidence="2">END1</strain>
    </source>
</reference>
<evidence type="ECO:0008006" key="6">
    <source>
        <dbReference type="Google" id="ProtNLM"/>
    </source>
</evidence>
<organism evidence="3 4">
    <name type="scientific">Candidatus Dactylopiibacterium carminicum</name>
    <dbReference type="NCBI Taxonomy" id="857335"/>
    <lineage>
        <taxon>Bacteria</taxon>
        <taxon>Pseudomonadati</taxon>
        <taxon>Pseudomonadota</taxon>
        <taxon>Betaproteobacteria</taxon>
        <taxon>Rhodocyclales</taxon>
        <taxon>Rhodocyclaceae</taxon>
        <taxon>Candidatus Dactylopiibacterium</taxon>
    </lineage>
</organism>
<proteinExistence type="predicted"/>
<evidence type="ECO:0000313" key="2">
    <source>
        <dbReference type="EMBL" id="KAF7600778.1"/>
    </source>
</evidence>
<comment type="caution">
    <text evidence="3">The sequence shown here is derived from an EMBL/GenBank/DDBJ whole genome shotgun (WGS) entry which is preliminary data.</text>
</comment>
<evidence type="ECO:0000313" key="3">
    <source>
        <dbReference type="EMBL" id="PAS93202.1"/>
    </source>
</evidence>
<keyword evidence="1" id="KW-0732">Signal</keyword>
<evidence type="ECO:0000313" key="4">
    <source>
        <dbReference type="Proteomes" id="UP000216107"/>
    </source>
</evidence>
<feature type="signal peptide" evidence="1">
    <location>
        <begin position="1"/>
        <end position="18"/>
    </location>
</feature>
<dbReference type="EMBL" id="MDUX01000002">
    <property type="protein sequence ID" value="KAF7600778.1"/>
    <property type="molecule type" value="Genomic_DNA"/>
</dbReference>
<protein>
    <recommendedName>
        <fullName evidence="6">DUF192 domain-containing protein</fullName>
    </recommendedName>
</protein>
<dbReference type="Pfam" id="PF02643">
    <property type="entry name" value="DUF192"/>
    <property type="match status" value="1"/>
</dbReference>
<feature type="chain" id="PRO_5013193614" description="DUF192 domain-containing protein" evidence="1">
    <location>
        <begin position="19"/>
        <end position="140"/>
    </location>
</feature>
<dbReference type="InterPro" id="IPR038695">
    <property type="entry name" value="Saro_0823-like_sf"/>
</dbReference>
<sequence length="140" mass="15603">MRVLLSCLLLWFSSLVQAQAGLPVTELGIGMFRVQAEVADTQGSRARGLMYRRTLPAHTGMLFVFEQPAEQCFWMKNTLLPLSIAFIDDAGHIVNVEDMQPMTETSHCSAKPVRYALEMNQGWFQSKGFGPGTPVRGIVR</sequence>
<evidence type="ECO:0000313" key="5">
    <source>
        <dbReference type="Proteomes" id="UP000623509"/>
    </source>
</evidence>
<dbReference type="PANTHER" id="PTHR37953">
    <property type="entry name" value="UPF0127 PROTEIN MJ1496"/>
    <property type="match status" value="1"/>
</dbReference>
<dbReference type="OrthoDB" id="5526466at2"/>
<accession>A0A272ESX3</accession>
<dbReference type="Proteomes" id="UP000216107">
    <property type="component" value="Unassembled WGS sequence"/>
</dbReference>
<name>A0A272ESX3_9RHOO</name>
<evidence type="ECO:0000256" key="1">
    <source>
        <dbReference type="SAM" id="SignalP"/>
    </source>
</evidence>
<dbReference type="InterPro" id="IPR003795">
    <property type="entry name" value="DUF192"/>
</dbReference>
<dbReference type="EMBL" id="NMRN01000021">
    <property type="protein sequence ID" value="PAS93202.1"/>
    <property type="molecule type" value="Genomic_DNA"/>
</dbReference>
<dbReference type="AlphaFoldDB" id="A0A272ESX3"/>
<gene>
    <name evidence="2" type="ORF">BGI27_01305</name>
    <name evidence="3" type="ORF">CGU29_08555</name>
</gene>